<evidence type="ECO:0000313" key="2">
    <source>
        <dbReference type="EMBL" id="KAH7310780.1"/>
    </source>
</evidence>
<dbReference type="EMBL" id="JAGPNK010000012">
    <property type="protein sequence ID" value="KAH7310780.1"/>
    <property type="molecule type" value="Genomic_DNA"/>
</dbReference>
<comment type="caution">
    <text evidence="2">The sequence shown here is derived from an EMBL/GenBank/DDBJ whole genome shotgun (WGS) entry which is preliminary data.</text>
</comment>
<dbReference type="Proteomes" id="UP000813444">
    <property type="component" value="Unassembled WGS sequence"/>
</dbReference>
<evidence type="ECO:0000256" key="1">
    <source>
        <dbReference type="SAM" id="SignalP"/>
    </source>
</evidence>
<feature type="signal peptide" evidence="1">
    <location>
        <begin position="1"/>
        <end position="23"/>
    </location>
</feature>
<protein>
    <recommendedName>
        <fullName evidence="4">Secreted protein</fullName>
    </recommendedName>
</protein>
<feature type="chain" id="PRO_5035475058" description="Secreted protein" evidence="1">
    <location>
        <begin position="24"/>
        <end position="141"/>
    </location>
</feature>
<proteinExistence type="predicted"/>
<organism evidence="2 3">
    <name type="scientific">Stachybotrys elegans</name>
    <dbReference type="NCBI Taxonomy" id="80388"/>
    <lineage>
        <taxon>Eukaryota</taxon>
        <taxon>Fungi</taxon>
        <taxon>Dikarya</taxon>
        <taxon>Ascomycota</taxon>
        <taxon>Pezizomycotina</taxon>
        <taxon>Sordariomycetes</taxon>
        <taxon>Hypocreomycetidae</taxon>
        <taxon>Hypocreales</taxon>
        <taxon>Stachybotryaceae</taxon>
        <taxon>Stachybotrys</taxon>
    </lineage>
</organism>
<keyword evidence="1" id="KW-0732">Signal</keyword>
<sequence length="141" mass="15896">MKTVSAFTGLLAIGVTFVGNVAAQYECYNSGRTELTGHLIRHSQRACEGYDGIQGRFQGTFQPREFRSVCVNLPGGNRLNMEVQNLNTQRAFDLRDSDCTKEFHNIANECNEYLFEYPHNQGGYATVAGWWFKIDPNSGRC</sequence>
<keyword evidence="3" id="KW-1185">Reference proteome</keyword>
<dbReference type="AlphaFoldDB" id="A0A8K0SFH6"/>
<evidence type="ECO:0000313" key="3">
    <source>
        <dbReference type="Proteomes" id="UP000813444"/>
    </source>
</evidence>
<dbReference type="OrthoDB" id="4825549at2759"/>
<evidence type="ECO:0008006" key="4">
    <source>
        <dbReference type="Google" id="ProtNLM"/>
    </source>
</evidence>
<name>A0A8K0SFH6_9HYPO</name>
<accession>A0A8K0SFH6</accession>
<reference evidence="2" key="1">
    <citation type="journal article" date="2021" name="Nat. Commun.">
        <title>Genetic determinants of endophytism in the Arabidopsis root mycobiome.</title>
        <authorList>
            <person name="Mesny F."/>
            <person name="Miyauchi S."/>
            <person name="Thiergart T."/>
            <person name="Pickel B."/>
            <person name="Atanasova L."/>
            <person name="Karlsson M."/>
            <person name="Huettel B."/>
            <person name="Barry K.W."/>
            <person name="Haridas S."/>
            <person name="Chen C."/>
            <person name="Bauer D."/>
            <person name="Andreopoulos W."/>
            <person name="Pangilinan J."/>
            <person name="LaButti K."/>
            <person name="Riley R."/>
            <person name="Lipzen A."/>
            <person name="Clum A."/>
            <person name="Drula E."/>
            <person name="Henrissat B."/>
            <person name="Kohler A."/>
            <person name="Grigoriev I.V."/>
            <person name="Martin F.M."/>
            <person name="Hacquard S."/>
        </authorList>
    </citation>
    <scope>NUCLEOTIDE SEQUENCE</scope>
    <source>
        <strain evidence="2">MPI-CAGE-CH-0235</strain>
    </source>
</reference>
<gene>
    <name evidence="2" type="ORF">B0I35DRAFT_482063</name>
</gene>